<dbReference type="Proteomes" id="UP001144471">
    <property type="component" value="Unassembled WGS sequence"/>
</dbReference>
<dbReference type="Pfam" id="PF23981">
    <property type="entry name" value="DUF7305"/>
    <property type="match status" value="1"/>
</dbReference>
<evidence type="ECO:0000313" key="3">
    <source>
        <dbReference type="Proteomes" id="UP001144471"/>
    </source>
</evidence>
<accession>A0A9W6LPD3</accession>
<name>A0A9W6LPD3_9FUSO</name>
<keyword evidence="3" id="KW-1185">Reference proteome</keyword>
<feature type="domain" description="DUF7305" evidence="1">
    <location>
        <begin position="180"/>
        <end position="275"/>
    </location>
</feature>
<comment type="caution">
    <text evidence="2">The sequence shown here is derived from an EMBL/GenBank/DDBJ whole genome shotgun (WGS) entry which is preliminary data.</text>
</comment>
<gene>
    <name evidence="2" type="ORF">PM10SUCC1_29810</name>
</gene>
<reference evidence="2" key="1">
    <citation type="submission" date="2022-12" db="EMBL/GenBank/DDBJ databases">
        <title>Reference genome sequencing for broad-spectrum identification of bacterial and archaeal isolates by mass spectrometry.</title>
        <authorList>
            <person name="Sekiguchi Y."/>
            <person name="Tourlousse D.M."/>
        </authorList>
    </citation>
    <scope>NUCLEOTIDE SEQUENCE</scope>
    <source>
        <strain evidence="2">10succ1</strain>
    </source>
</reference>
<dbReference type="EMBL" id="BSDY01000018">
    <property type="protein sequence ID" value="GLI57467.1"/>
    <property type="molecule type" value="Genomic_DNA"/>
</dbReference>
<sequence length="293" mass="31754">MKKGFILPVVMILMTMLMAVSLVLSKVAEDKTKSLKAQESGYYTEKKITIELEKNDEIIHPGKKLFQDVINIYNGEGIEFKSGGHTRKSTNGRFARIKANISNSCRLVGGVEGNNFECDEDTELLTSSYSLPSINFGGSIYEIGAGTEETLIPGARYEEFLVKGTAILPRGVYYIKKLVVDGGKIILGSGANVKIYSEEAIDIKGSVNTGGNPSQLLIVNKGSSDTKVTGSSRVNGFFYTESKVVLDGSSEVYGALITGGLAQISSNSFIEYDEAGAAKFKKEHITEKENIGW</sequence>
<organism evidence="2 3">
    <name type="scientific">Propionigenium maris DSM 9537</name>
    <dbReference type="NCBI Taxonomy" id="1123000"/>
    <lineage>
        <taxon>Bacteria</taxon>
        <taxon>Fusobacteriati</taxon>
        <taxon>Fusobacteriota</taxon>
        <taxon>Fusobacteriia</taxon>
        <taxon>Fusobacteriales</taxon>
        <taxon>Fusobacteriaceae</taxon>
        <taxon>Propionigenium</taxon>
    </lineage>
</organism>
<dbReference type="RefSeq" id="WP_281837103.1">
    <property type="nucleotide sequence ID" value="NZ_BSDY01000018.1"/>
</dbReference>
<proteinExistence type="predicted"/>
<dbReference type="AlphaFoldDB" id="A0A9W6LPD3"/>
<protein>
    <recommendedName>
        <fullName evidence="1">DUF7305 domain-containing protein</fullName>
    </recommendedName>
</protein>
<dbReference type="InterPro" id="IPR055729">
    <property type="entry name" value="DUF7305"/>
</dbReference>
<evidence type="ECO:0000313" key="2">
    <source>
        <dbReference type="EMBL" id="GLI57467.1"/>
    </source>
</evidence>
<evidence type="ECO:0000259" key="1">
    <source>
        <dbReference type="Pfam" id="PF23981"/>
    </source>
</evidence>